<dbReference type="OrthoDB" id="786837at2759"/>
<sequence>MASDESMTVRSCISMQEDDELDDDFYGHHPAHHNFSRLSVCTSSSIYGADDDDEINGHVPDDDDDDDMGMYMSRLSIESFDGDVEDDFSDGKGRPKGLVAGLSSDSDGKESAGCYSLPATPPRRRTRAVAPTAAVVLGKECVSENEAAAYNDRLTGRRRRRRMRRRIMRERLLRDRVFWETKEEPDQMLKYMATTSTNCTQSDQSHPQAVVFTRPKGGIRSLRMDMDEVKACRELGFELELDNYSSSSSSNIMPNNSNNNNNNNNNNNIQPLSMSMSSMAFDTASTTSGGNSPVSANWRISSPGDDPRDVKARLKIWAQAVALASASRHAT</sequence>
<reference evidence="3" key="1">
    <citation type="submission" date="2016-06" db="EMBL/GenBank/DDBJ databases">
        <title>Parallel loss of symbiosis genes in relatives of nitrogen-fixing non-legume Parasponia.</title>
        <authorList>
            <person name="Van Velzen R."/>
            <person name="Holmer R."/>
            <person name="Bu F."/>
            <person name="Rutten L."/>
            <person name="Van Zeijl A."/>
            <person name="Liu W."/>
            <person name="Santuari L."/>
            <person name="Cao Q."/>
            <person name="Sharma T."/>
            <person name="Shen D."/>
            <person name="Roswanjaya Y."/>
            <person name="Wardhani T."/>
            <person name="Kalhor M.S."/>
            <person name="Jansen J."/>
            <person name="Van den Hoogen J."/>
            <person name="Gungor B."/>
            <person name="Hartog M."/>
            <person name="Hontelez J."/>
            <person name="Verver J."/>
            <person name="Yang W.-C."/>
            <person name="Schijlen E."/>
            <person name="Repin R."/>
            <person name="Schilthuizen M."/>
            <person name="Schranz E."/>
            <person name="Heidstra R."/>
            <person name="Miyata K."/>
            <person name="Fedorova E."/>
            <person name="Kohlen W."/>
            <person name="Bisseling T."/>
            <person name="Smit S."/>
            <person name="Geurts R."/>
        </authorList>
    </citation>
    <scope>NUCLEOTIDE SEQUENCE [LARGE SCALE GENOMIC DNA]</scope>
    <source>
        <strain evidence="3">cv. WU1-14</strain>
    </source>
</reference>
<name>A0A2P5B3A3_PARAD</name>
<dbReference type="STRING" id="3476.A0A2P5B3A3"/>
<dbReference type="AlphaFoldDB" id="A0A2P5B3A3"/>
<evidence type="ECO:0000256" key="1">
    <source>
        <dbReference type="SAM" id="MobiDB-lite"/>
    </source>
</evidence>
<evidence type="ECO:0000313" key="3">
    <source>
        <dbReference type="Proteomes" id="UP000237105"/>
    </source>
</evidence>
<protein>
    <submittedName>
        <fullName evidence="2">Fold protein</fullName>
    </submittedName>
</protein>
<dbReference type="PANTHER" id="PTHR31865:SF2">
    <property type="entry name" value="OSJNBA0004B13.24 PROTEIN"/>
    <property type="match status" value="1"/>
</dbReference>
<feature type="region of interest" description="Disordered" evidence="1">
    <location>
        <begin position="246"/>
        <end position="305"/>
    </location>
</feature>
<organism evidence="2 3">
    <name type="scientific">Parasponia andersonii</name>
    <name type="common">Sponia andersonii</name>
    <dbReference type="NCBI Taxonomy" id="3476"/>
    <lineage>
        <taxon>Eukaryota</taxon>
        <taxon>Viridiplantae</taxon>
        <taxon>Streptophyta</taxon>
        <taxon>Embryophyta</taxon>
        <taxon>Tracheophyta</taxon>
        <taxon>Spermatophyta</taxon>
        <taxon>Magnoliopsida</taxon>
        <taxon>eudicotyledons</taxon>
        <taxon>Gunneridae</taxon>
        <taxon>Pentapetalae</taxon>
        <taxon>rosids</taxon>
        <taxon>fabids</taxon>
        <taxon>Rosales</taxon>
        <taxon>Cannabaceae</taxon>
        <taxon>Parasponia</taxon>
    </lineage>
</organism>
<comment type="caution">
    <text evidence="2">The sequence shown here is derived from an EMBL/GenBank/DDBJ whole genome shotgun (WGS) entry which is preliminary data.</text>
</comment>
<keyword evidence="3" id="KW-1185">Reference proteome</keyword>
<dbReference type="Proteomes" id="UP000237105">
    <property type="component" value="Unassembled WGS sequence"/>
</dbReference>
<feature type="region of interest" description="Disordered" evidence="1">
    <location>
        <begin position="82"/>
        <end position="119"/>
    </location>
</feature>
<feature type="compositionally biased region" description="Polar residues" evidence="1">
    <location>
        <begin position="269"/>
        <end position="300"/>
    </location>
</feature>
<dbReference type="EMBL" id="JXTB01000375">
    <property type="protein sequence ID" value="PON43249.1"/>
    <property type="molecule type" value="Genomic_DNA"/>
</dbReference>
<feature type="compositionally biased region" description="Low complexity" evidence="1">
    <location>
        <begin position="246"/>
        <end position="268"/>
    </location>
</feature>
<gene>
    <name evidence="2" type="ORF">PanWU01x14_275920</name>
</gene>
<dbReference type="PANTHER" id="PTHR31865">
    <property type="entry name" value="OSJNBA0071G03.3 PROTEIN"/>
    <property type="match status" value="1"/>
</dbReference>
<evidence type="ECO:0000313" key="2">
    <source>
        <dbReference type="EMBL" id="PON43249.1"/>
    </source>
</evidence>
<proteinExistence type="predicted"/>
<accession>A0A2P5B3A3</accession>